<keyword evidence="3" id="KW-1185">Reference proteome</keyword>
<organism evidence="2 3">
    <name type="scientific">Araneus ventricosus</name>
    <name type="common">Orbweaver spider</name>
    <name type="synonym">Epeira ventricosa</name>
    <dbReference type="NCBI Taxonomy" id="182803"/>
    <lineage>
        <taxon>Eukaryota</taxon>
        <taxon>Metazoa</taxon>
        <taxon>Ecdysozoa</taxon>
        <taxon>Arthropoda</taxon>
        <taxon>Chelicerata</taxon>
        <taxon>Arachnida</taxon>
        <taxon>Araneae</taxon>
        <taxon>Araneomorphae</taxon>
        <taxon>Entelegynae</taxon>
        <taxon>Araneoidea</taxon>
        <taxon>Araneidae</taxon>
        <taxon>Araneus</taxon>
    </lineage>
</organism>
<feature type="transmembrane region" description="Helical" evidence="1">
    <location>
        <begin position="12"/>
        <end position="30"/>
    </location>
</feature>
<name>A0A4Y2SSN4_ARAVE</name>
<accession>A0A4Y2SSN4</accession>
<protein>
    <submittedName>
        <fullName evidence="2">Uncharacterized protein</fullName>
    </submittedName>
</protein>
<evidence type="ECO:0000313" key="2">
    <source>
        <dbReference type="EMBL" id="GBN91352.1"/>
    </source>
</evidence>
<evidence type="ECO:0000313" key="3">
    <source>
        <dbReference type="Proteomes" id="UP000499080"/>
    </source>
</evidence>
<keyword evidence="1" id="KW-1133">Transmembrane helix</keyword>
<dbReference type="EMBL" id="BGPR01023847">
    <property type="protein sequence ID" value="GBN91352.1"/>
    <property type="molecule type" value="Genomic_DNA"/>
</dbReference>
<comment type="caution">
    <text evidence="2">The sequence shown here is derived from an EMBL/GenBank/DDBJ whole genome shotgun (WGS) entry which is preliminary data.</text>
</comment>
<gene>
    <name evidence="2" type="ORF">AVEN_103289_1</name>
</gene>
<reference evidence="2 3" key="1">
    <citation type="journal article" date="2019" name="Sci. Rep.">
        <title>Orb-weaving spider Araneus ventricosus genome elucidates the spidroin gene catalogue.</title>
        <authorList>
            <person name="Kono N."/>
            <person name="Nakamura H."/>
            <person name="Ohtoshi R."/>
            <person name="Moran D.A.P."/>
            <person name="Shinohara A."/>
            <person name="Yoshida Y."/>
            <person name="Fujiwara M."/>
            <person name="Mori M."/>
            <person name="Tomita M."/>
            <person name="Arakawa K."/>
        </authorList>
    </citation>
    <scope>NUCLEOTIDE SEQUENCE [LARGE SCALE GENOMIC DNA]</scope>
</reference>
<dbReference type="AlphaFoldDB" id="A0A4Y2SSN4"/>
<keyword evidence="1" id="KW-0812">Transmembrane</keyword>
<evidence type="ECO:0000256" key="1">
    <source>
        <dbReference type="SAM" id="Phobius"/>
    </source>
</evidence>
<proteinExistence type="predicted"/>
<keyword evidence="1" id="KW-0472">Membrane</keyword>
<sequence length="116" mass="12633">MGREFYKVKHGVTSATVPGLLALATILATWRQIGDSRKCNPFLLGKGIGVKTPCDVTACRGEYIMIAPVSESVLCPFNRFSNCNGVRDGGTERRSVSGSVVLIHWERLESFVRSAS</sequence>
<dbReference type="Proteomes" id="UP000499080">
    <property type="component" value="Unassembled WGS sequence"/>
</dbReference>